<evidence type="ECO:0000313" key="4">
    <source>
        <dbReference type="EMBL" id="OGM47810.1"/>
    </source>
</evidence>
<dbReference type="SUPFAM" id="SSF51735">
    <property type="entry name" value="NAD(P)-binding Rossmann-fold domains"/>
    <property type="match status" value="1"/>
</dbReference>
<dbReference type="GeneID" id="34446737"/>
<dbReference type="InterPro" id="IPR036291">
    <property type="entry name" value="NAD(P)-bd_dom_sf"/>
</dbReference>
<keyword evidence="1" id="KW-0560">Oxidoreductase</keyword>
<evidence type="ECO:0000256" key="2">
    <source>
        <dbReference type="ARBA" id="ARBA00023445"/>
    </source>
</evidence>
<reference evidence="4 5" key="1">
    <citation type="journal article" date="2016" name="Genome Biol. Evol.">
        <title>Draft genome sequence of an aflatoxigenic Aspergillus species, A. bombycis.</title>
        <authorList>
            <person name="Moore G.G."/>
            <person name="Mack B.M."/>
            <person name="Beltz S.B."/>
            <person name="Gilbert M.K."/>
        </authorList>
    </citation>
    <scope>NUCLEOTIDE SEQUENCE [LARGE SCALE GENOMIC DNA]</scope>
    <source>
        <strain evidence="5">NRRL 26010</strain>
    </source>
</reference>
<comment type="caution">
    <text evidence="4">The sequence shown here is derived from an EMBL/GenBank/DDBJ whole genome shotgun (WGS) entry which is preliminary data.</text>
</comment>
<gene>
    <name evidence="4" type="ORF">ABOM_003347</name>
</gene>
<dbReference type="InterPro" id="IPR050425">
    <property type="entry name" value="NAD(P)_dehydrat-like"/>
</dbReference>
<dbReference type="RefSeq" id="XP_022391527.1">
    <property type="nucleotide sequence ID" value="XM_022530477.1"/>
</dbReference>
<feature type="domain" description="NAD-dependent epimerase/dehydratase" evidence="3">
    <location>
        <begin position="6"/>
        <end position="127"/>
    </location>
</feature>
<sequence>MSQGLIFITGASGFIGSATAVEALKAGYRLRVCLRRPSPQLQSLLSKYGNQVEYVFISDLTDEMAFPDKLDGVDFVLHLASPLPHGTDKETYFTPAVKGTTALLKAANKVSSIRKVVITSSMAALTPLTGVPEGGVIQGKQYPLVNFRIGIALTLFLFSLESSDWDLSVDENGSFEDPANPSATPMILYMASKLLSNAATWDFWKTAKPKYDLVTLHPAFVYGRNLMQTCADGVKGGSNGALWGFIMAGTPTGFLTAVHVQDVAEAHIRALDRRIVDGSKYLLAGRSITVPEIARFIQKRYPDAGAVITEDAPSVLNPVNTAKAEGELGMKWRPFEAILEDVMDQQLGFCRNASI</sequence>
<dbReference type="Pfam" id="PF01370">
    <property type="entry name" value="Epimerase"/>
    <property type="match status" value="1"/>
</dbReference>
<comment type="similarity">
    <text evidence="2">Belongs to the NAD(P)-dependent epimerase/dehydratase family. Dihydroflavonol-4-reductase subfamily.</text>
</comment>
<dbReference type="STRING" id="109264.A0A1F8A7R2"/>
<protein>
    <submittedName>
        <fullName evidence="4">Reductase</fullName>
    </submittedName>
</protein>
<name>A0A1F8A7R2_9EURO</name>
<dbReference type="OrthoDB" id="2735536at2759"/>
<dbReference type="GO" id="GO:0016616">
    <property type="term" value="F:oxidoreductase activity, acting on the CH-OH group of donors, NAD or NADP as acceptor"/>
    <property type="evidence" value="ECO:0007669"/>
    <property type="project" value="TreeGrafter"/>
</dbReference>
<dbReference type="AlphaFoldDB" id="A0A1F8A7R2"/>
<dbReference type="PANTHER" id="PTHR10366:SF812">
    <property type="entry name" value="VPS9 DOMAIN-CONTAINING PROTEIN"/>
    <property type="match status" value="1"/>
</dbReference>
<keyword evidence="5" id="KW-1185">Reference proteome</keyword>
<dbReference type="Gene3D" id="3.40.50.720">
    <property type="entry name" value="NAD(P)-binding Rossmann-like Domain"/>
    <property type="match status" value="1"/>
</dbReference>
<dbReference type="PANTHER" id="PTHR10366">
    <property type="entry name" value="NAD DEPENDENT EPIMERASE/DEHYDRATASE"/>
    <property type="match status" value="1"/>
</dbReference>
<evidence type="ECO:0000313" key="5">
    <source>
        <dbReference type="Proteomes" id="UP000179179"/>
    </source>
</evidence>
<accession>A0A1F8A7R2</accession>
<proteinExistence type="inferred from homology"/>
<organism evidence="4 5">
    <name type="scientific">Aspergillus bombycis</name>
    <dbReference type="NCBI Taxonomy" id="109264"/>
    <lineage>
        <taxon>Eukaryota</taxon>
        <taxon>Fungi</taxon>
        <taxon>Dikarya</taxon>
        <taxon>Ascomycota</taxon>
        <taxon>Pezizomycotina</taxon>
        <taxon>Eurotiomycetes</taxon>
        <taxon>Eurotiomycetidae</taxon>
        <taxon>Eurotiales</taxon>
        <taxon>Aspergillaceae</taxon>
        <taxon>Aspergillus</taxon>
    </lineage>
</organism>
<evidence type="ECO:0000256" key="1">
    <source>
        <dbReference type="ARBA" id="ARBA00023002"/>
    </source>
</evidence>
<dbReference type="Proteomes" id="UP000179179">
    <property type="component" value="Unassembled WGS sequence"/>
</dbReference>
<dbReference type="InterPro" id="IPR001509">
    <property type="entry name" value="Epimerase_deHydtase"/>
</dbReference>
<dbReference type="EMBL" id="LYCR01000020">
    <property type="protein sequence ID" value="OGM47810.1"/>
    <property type="molecule type" value="Genomic_DNA"/>
</dbReference>
<evidence type="ECO:0000259" key="3">
    <source>
        <dbReference type="Pfam" id="PF01370"/>
    </source>
</evidence>